<gene>
    <name evidence="1" type="ORF">D3876_08520</name>
</gene>
<keyword evidence="2" id="KW-1185">Reference proteome</keyword>
<dbReference type="EMBL" id="QYUM01000003">
    <property type="protein sequence ID" value="RJF91458.1"/>
    <property type="molecule type" value="Genomic_DNA"/>
</dbReference>
<proteinExistence type="predicted"/>
<sequence>MPLIPDEFRPLTSPGVATAEGYVVLDGPGGVAITMTPDAAARTGHSLIMAAVIAEQFRAERRLPE</sequence>
<reference evidence="1 2" key="1">
    <citation type="submission" date="2018-09" db="EMBL/GenBank/DDBJ databases">
        <authorList>
            <person name="Zhu H."/>
        </authorList>
    </citation>
    <scope>NUCLEOTIDE SEQUENCE [LARGE SCALE GENOMIC DNA]</scope>
    <source>
        <strain evidence="1 2">K2R01-6</strain>
    </source>
</reference>
<dbReference type="RefSeq" id="WP_119763608.1">
    <property type="nucleotide sequence ID" value="NZ_QYUM01000003.1"/>
</dbReference>
<evidence type="ECO:0000313" key="1">
    <source>
        <dbReference type="EMBL" id="RJF91458.1"/>
    </source>
</evidence>
<comment type="caution">
    <text evidence="1">The sequence shown here is derived from an EMBL/GenBank/DDBJ whole genome shotgun (WGS) entry which is preliminary data.</text>
</comment>
<accession>A0A418WN75</accession>
<protein>
    <submittedName>
        <fullName evidence="1">Uncharacterized protein</fullName>
    </submittedName>
</protein>
<dbReference type="OrthoDB" id="7452167at2"/>
<dbReference type="AlphaFoldDB" id="A0A418WN75"/>
<name>A0A418WN75_9SPHN</name>
<dbReference type="Proteomes" id="UP000286100">
    <property type="component" value="Unassembled WGS sequence"/>
</dbReference>
<evidence type="ECO:0000313" key="2">
    <source>
        <dbReference type="Proteomes" id="UP000286100"/>
    </source>
</evidence>
<organism evidence="1 2">
    <name type="scientific">Sphingomonas cavernae</name>
    <dbReference type="NCBI Taxonomy" id="2320861"/>
    <lineage>
        <taxon>Bacteria</taxon>
        <taxon>Pseudomonadati</taxon>
        <taxon>Pseudomonadota</taxon>
        <taxon>Alphaproteobacteria</taxon>
        <taxon>Sphingomonadales</taxon>
        <taxon>Sphingomonadaceae</taxon>
        <taxon>Sphingomonas</taxon>
    </lineage>
</organism>